<keyword evidence="2" id="KW-0378">Hydrolase</keyword>
<keyword evidence="3" id="KW-0342">GTP-binding</keyword>
<keyword evidence="1" id="KW-0547">Nucleotide-binding</keyword>
<dbReference type="InterPro" id="IPR027417">
    <property type="entry name" value="P-loop_NTPase"/>
</dbReference>
<dbReference type="SUPFAM" id="SSF48340">
    <property type="entry name" value="Interferon-induced guanylate-binding protein 1 (GBP1), C-terminal domain"/>
    <property type="match status" value="1"/>
</dbReference>
<dbReference type="PANTHER" id="PTHR10751">
    <property type="entry name" value="GUANYLATE BINDING PROTEIN"/>
    <property type="match status" value="1"/>
</dbReference>
<evidence type="ECO:0000259" key="5">
    <source>
        <dbReference type="PROSITE" id="PS51715"/>
    </source>
</evidence>
<protein>
    <submittedName>
        <fullName evidence="6">Guanylate-binding protein 5</fullName>
    </submittedName>
</protein>
<accession>A0AA35XGM4</accession>
<dbReference type="PROSITE" id="PS51715">
    <property type="entry name" value="G_GB1_RHD3"/>
    <property type="match status" value="1"/>
</dbReference>
<evidence type="ECO:0000256" key="3">
    <source>
        <dbReference type="ARBA" id="ARBA00023134"/>
    </source>
</evidence>
<name>A0AA35XGM4_GEOBA</name>
<evidence type="ECO:0000313" key="6">
    <source>
        <dbReference type="EMBL" id="CAI8058103.1"/>
    </source>
</evidence>
<dbReference type="Gene3D" id="1.20.1000.10">
    <property type="entry name" value="Guanylate-binding protein, C-terminal domain"/>
    <property type="match status" value="1"/>
</dbReference>
<dbReference type="SUPFAM" id="SSF52540">
    <property type="entry name" value="P-loop containing nucleoside triphosphate hydrolases"/>
    <property type="match status" value="1"/>
</dbReference>
<dbReference type="Proteomes" id="UP001174909">
    <property type="component" value="Unassembled WGS sequence"/>
</dbReference>
<sequence>MGKQEGFGVGPSVRPHTMGIWMWGKPMMAKLPSGEPLSVIFLDTEGFAASNISETYDAKIFSVATLLSSYLIYNSVKIIDQGDIDYLELLARRTQLFALRSQMTKSKWFEEFNHDLLRFPPLVWVVQDFVQQTADEESPTEWLHQIMETSSREEGDYDINLLGIFDTVDCHTLFLPATKKHLLQDLSKATEEELTPEYKEERDRLTHKLKTGLVPKEKNGRPITGPELATLLEILVTAANEGSLAEIPGRWQVFIDQLQSSALEDCAAFYESDIHMLLSSYENSAVNETELLEWHYSSLDKATTLLKQLLFGLEEAIVEAVNGLNTTSTEKFEKIWDLNEKKIQLKCGEVQRQLELEAEEKLQVPVLPMKTHGLVREQEQVREACVTSYRDQVGHLRDNAAFERQLSQLQTGLRYIFGAVTLKNNVAMEELLHSSMNWHWKSSERGALTRTGYHAQLQPSRLLSRLPPAEPQWCLKRAVSLLMKKNSTNLFSVF</sequence>
<proteinExistence type="inferred from homology"/>
<gene>
    <name evidence="6" type="ORF">GBAR_LOCUS31593</name>
</gene>
<dbReference type="EMBL" id="CASHTH010004489">
    <property type="protein sequence ID" value="CAI8058103.1"/>
    <property type="molecule type" value="Genomic_DNA"/>
</dbReference>
<dbReference type="GO" id="GO:0005525">
    <property type="term" value="F:GTP binding"/>
    <property type="evidence" value="ECO:0007669"/>
    <property type="project" value="UniProtKB-KW"/>
</dbReference>
<dbReference type="Gene3D" id="3.40.50.300">
    <property type="entry name" value="P-loop containing nucleotide triphosphate hydrolases"/>
    <property type="match status" value="1"/>
</dbReference>
<evidence type="ECO:0000256" key="1">
    <source>
        <dbReference type="ARBA" id="ARBA00022741"/>
    </source>
</evidence>
<comment type="caution">
    <text evidence="6">The sequence shown here is derived from an EMBL/GenBank/DDBJ whole genome shotgun (WGS) entry which is preliminary data.</text>
</comment>
<dbReference type="GO" id="GO:0003924">
    <property type="term" value="F:GTPase activity"/>
    <property type="evidence" value="ECO:0007669"/>
    <property type="project" value="InterPro"/>
</dbReference>
<organism evidence="6 7">
    <name type="scientific">Geodia barretti</name>
    <name type="common">Barrett's horny sponge</name>
    <dbReference type="NCBI Taxonomy" id="519541"/>
    <lineage>
        <taxon>Eukaryota</taxon>
        <taxon>Metazoa</taxon>
        <taxon>Porifera</taxon>
        <taxon>Demospongiae</taxon>
        <taxon>Heteroscleromorpha</taxon>
        <taxon>Tetractinellida</taxon>
        <taxon>Astrophorina</taxon>
        <taxon>Geodiidae</taxon>
        <taxon>Geodia</taxon>
    </lineage>
</organism>
<dbReference type="InterPro" id="IPR015894">
    <property type="entry name" value="Guanylate-bd_N"/>
</dbReference>
<dbReference type="InterPro" id="IPR036543">
    <property type="entry name" value="Guanylate-bd_C_sf"/>
</dbReference>
<evidence type="ECO:0000256" key="4">
    <source>
        <dbReference type="PROSITE-ProRule" id="PRU01052"/>
    </source>
</evidence>
<dbReference type="InterPro" id="IPR030386">
    <property type="entry name" value="G_GB1_RHD3_dom"/>
</dbReference>
<dbReference type="AlphaFoldDB" id="A0AA35XGM4"/>
<reference evidence="6" key="1">
    <citation type="submission" date="2023-03" db="EMBL/GenBank/DDBJ databases">
        <authorList>
            <person name="Steffen K."/>
            <person name="Cardenas P."/>
        </authorList>
    </citation>
    <scope>NUCLEOTIDE SEQUENCE</scope>
</reference>
<feature type="domain" description="GB1/RHD3-type G" evidence="5">
    <location>
        <begin position="1"/>
        <end position="219"/>
    </location>
</feature>
<dbReference type="Pfam" id="PF02263">
    <property type="entry name" value="GBP"/>
    <property type="match status" value="1"/>
</dbReference>
<keyword evidence="7" id="KW-1185">Reference proteome</keyword>
<evidence type="ECO:0000313" key="7">
    <source>
        <dbReference type="Proteomes" id="UP001174909"/>
    </source>
</evidence>
<evidence type="ECO:0000256" key="2">
    <source>
        <dbReference type="ARBA" id="ARBA00022801"/>
    </source>
</evidence>
<comment type="similarity">
    <text evidence="4">Belongs to the TRAFAC class dynamin-like GTPase superfamily. GB1/RHD3 GTPase family.</text>
</comment>